<name>A0A0C3AT66_9AGAM</name>
<reference evidence="3" key="2">
    <citation type="submission" date="2015-01" db="EMBL/GenBank/DDBJ databases">
        <title>Evolutionary Origins and Diversification of the Mycorrhizal Mutualists.</title>
        <authorList>
            <consortium name="DOE Joint Genome Institute"/>
            <consortium name="Mycorrhizal Genomics Consortium"/>
            <person name="Kohler A."/>
            <person name="Kuo A."/>
            <person name="Nagy L.G."/>
            <person name="Floudas D."/>
            <person name="Copeland A."/>
            <person name="Barry K.W."/>
            <person name="Cichocki N."/>
            <person name="Veneault-Fourrey C."/>
            <person name="LaButti K."/>
            <person name="Lindquist E.A."/>
            <person name="Lipzen A."/>
            <person name="Lundell T."/>
            <person name="Morin E."/>
            <person name="Murat C."/>
            <person name="Riley R."/>
            <person name="Ohm R."/>
            <person name="Sun H."/>
            <person name="Tunlid A."/>
            <person name="Henrissat B."/>
            <person name="Grigoriev I.V."/>
            <person name="Hibbett D.S."/>
            <person name="Martin F."/>
        </authorList>
    </citation>
    <scope>NUCLEOTIDE SEQUENCE [LARGE SCALE GENOMIC DNA]</scope>
    <source>
        <strain evidence="3">Foug A</strain>
    </source>
</reference>
<dbReference type="EMBL" id="KN822010">
    <property type="protein sequence ID" value="KIM68137.1"/>
    <property type="molecule type" value="Genomic_DNA"/>
</dbReference>
<sequence>MNNHRHHGNNLWAVRGDVVQASGMLTSFIWIGGGGSMFQVVWVVAIGIVALLILSSLKFSGRRSLRGRSRSRNCSIGCFIVVVDGGGGPGVGTLALVAIAVVSGGDLRVRRHQR</sequence>
<proteinExistence type="predicted"/>
<feature type="transmembrane region" description="Helical" evidence="1">
    <location>
        <begin position="37"/>
        <end position="57"/>
    </location>
</feature>
<accession>A0A0C3AT66</accession>
<feature type="transmembrane region" description="Helical" evidence="1">
    <location>
        <begin position="78"/>
        <end position="102"/>
    </location>
</feature>
<keyword evidence="1" id="KW-0812">Transmembrane</keyword>
<reference evidence="2 3" key="1">
    <citation type="submission" date="2014-04" db="EMBL/GenBank/DDBJ databases">
        <authorList>
            <consortium name="DOE Joint Genome Institute"/>
            <person name="Kuo A."/>
            <person name="Kohler A."/>
            <person name="Nagy L.G."/>
            <person name="Floudas D."/>
            <person name="Copeland A."/>
            <person name="Barry K.W."/>
            <person name="Cichocki N."/>
            <person name="Veneault-Fourrey C."/>
            <person name="LaButti K."/>
            <person name="Lindquist E.A."/>
            <person name="Lipzen A."/>
            <person name="Lundell T."/>
            <person name="Morin E."/>
            <person name="Murat C."/>
            <person name="Sun H."/>
            <person name="Tunlid A."/>
            <person name="Henrissat B."/>
            <person name="Grigoriev I.V."/>
            <person name="Hibbett D.S."/>
            <person name="Martin F."/>
            <person name="Nordberg H.P."/>
            <person name="Cantor M.N."/>
            <person name="Hua S.X."/>
        </authorList>
    </citation>
    <scope>NUCLEOTIDE SEQUENCE [LARGE SCALE GENOMIC DNA]</scope>
    <source>
        <strain evidence="2 3">Foug A</strain>
    </source>
</reference>
<evidence type="ECO:0000256" key="1">
    <source>
        <dbReference type="SAM" id="Phobius"/>
    </source>
</evidence>
<evidence type="ECO:0000313" key="2">
    <source>
        <dbReference type="EMBL" id="KIM68137.1"/>
    </source>
</evidence>
<keyword evidence="1" id="KW-1133">Transmembrane helix</keyword>
<keyword evidence="1" id="KW-0472">Membrane</keyword>
<keyword evidence="3" id="KW-1185">Reference proteome</keyword>
<evidence type="ECO:0000313" key="3">
    <source>
        <dbReference type="Proteomes" id="UP000053989"/>
    </source>
</evidence>
<protein>
    <submittedName>
        <fullName evidence="2">Uncharacterized protein</fullName>
    </submittedName>
</protein>
<dbReference type="Proteomes" id="UP000053989">
    <property type="component" value="Unassembled WGS sequence"/>
</dbReference>
<gene>
    <name evidence="2" type="ORF">SCLCIDRAFT_1209540</name>
</gene>
<organism evidence="2 3">
    <name type="scientific">Scleroderma citrinum Foug A</name>
    <dbReference type="NCBI Taxonomy" id="1036808"/>
    <lineage>
        <taxon>Eukaryota</taxon>
        <taxon>Fungi</taxon>
        <taxon>Dikarya</taxon>
        <taxon>Basidiomycota</taxon>
        <taxon>Agaricomycotina</taxon>
        <taxon>Agaricomycetes</taxon>
        <taxon>Agaricomycetidae</taxon>
        <taxon>Boletales</taxon>
        <taxon>Sclerodermatineae</taxon>
        <taxon>Sclerodermataceae</taxon>
        <taxon>Scleroderma</taxon>
    </lineage>
</organism>
<feature type="transmembrane region" description="Helical" evidence="1">
    <location>
        <begin position="12"/>
        <end position="31"/>
    </location>
</feature>
<dbReference type="AlphaFoldDB" id="A0A0C3AT66"/>
<dbReference type="InParanoid" id="A0A0C3AT66"/>
<dbReference type="HOGENOM" id="CLU_2122543_0_0_1"/>